<feature type="transmembrane region" description="Helical" evidence="1">
    <location>
        <begin position="789"/>
        <end position="806"/>
    </location>
</feature>
<protein>
    <submittedName>
        <fullName evidence="4">Glycosyltransferase involved in cell wall biogenesis</fullName>
    </submittedName>
</protein>
<dbReference type="Pfam" id="PF00535">
    <property type="entry name" value="Glycos_transf_2"/>
    <property type="match status" value="1"/>
</dbReference>
<dbReference type="SUPFAM" id="SSF51445">
    <property type="entry name" value="(Trans)glycosidases"/>
    <property type="match status" value="1"/>
</dbReference>
<keyword evidence="1" id="KW-1133">Transmembrane helix</keyword>
<dbReference type="eggNOG" id="COG1216">
    <property type="taxonomic scope" value="Bacteria"/>
</dbReference>
<dbReference type="InterPro" id="IPR006103">
    <property type="entry name" value="Glyco_hydro_2_cat"/>
</dbReference>
<dbReference type="GO" id="GO:0004553">
    <property type="term" value="F:hydrolase activity, hydrolyzing O-glycosyl compounds"/>
    <property type="evidence" value="ECO:0007669"/>
    <property type="project" value="InterPro"/>
</dbReference>
<dbReference type="SUPFAM" id="SSF53448">
    <property type="entry name" value="Nucleotide-diphospho-sugar transferases"/>
    <property type="match status" value="1"/>
</dbReference>
<feature type="domain" description="Glycosyltransferase 2-like" evidence="2">
    <location>
        <begin position="305"/>
        <end position="413"/>
    </location>
</feature>
<keyword evidence="1" id="KW-0472">Membrane</keyword>
<evidence type="ECO:0000259" key="2">
    <source>
        <dbReference type="Pfam" id="PF00535"/>
    </source>
</evidence>
<dbReference type="PANTHER" id="PTHR43685:SF3">
    <property type="entry name" value="SLR2126 PROTEIN"/>
    <property type="match status" value="1"/>
</dbReference>
<evidence type="ECO:0000313" key="5">
    <source>
        <dbReference type="Proteomes" id="UP000003959"/>
    </source>
</evidence>
<dbReference type="eggNOG" id="COG5309">
    <property type="taxonomic scope" value="Bacteria"/>
</dbReference>
<sequence length="851" mass="95215">MKSCKTKICPAVKGKFIVVGSKKLYIKGVTYGTFRPNRQGELYPKPDVVARDFAMMASQGINSVRTYTVPPGWLLDLAAKHNLYVMVGLPWEQHIAFLDQKKRIQDIEKRVRAGVRACVGHQAILCYAIGNEIPAPIVRWYGRQRVENFLKRLYLTVKAEDSEALVTYVNYPSTEYLQLPFVDFVCFNVYLESRDRLEAYLARLHNIAGDRPLVMAEIGLDSLRNGEETQAKTLDWQIQTILAAGCAGCFVFAWTDEWYRGGFDIEDWDFGLTDRQRRPKPALSAVHQAFAAGPFPAYLPCPRISVAVCSYNGASTIRDTLEALQYLDYPNYEVIVVDDGSTDGVAAIAKEYKVRVIIHKQNRGLSSARNTALEAATGAIIAYIDDDAYPDPHWLTYLAATFLKGDWAGVGGPNIPPPGDGLIADCVSNAPGGPIHVLLSDQEAEHIPGCNMAYWKTHLQEIGGFDPRFRAAGDDVDICWRLQERGWKIGFSPSAVVWHHRRNSVKMYWKQQQGYGKAEALLEQKWPQKYNAAGHLNWSGRLYGKGLVQILGWRLSRIYHGTWGSALFQSVYQPAPGLFPALPTMPEWYLVILALAGLSSLGLLWKPMVWTVPFLLAAIAAPVTQAILSASKASFTTPVASRLPRFQLYSLTVLLYLLQPLARLKGRLDNGLTPWRRRGVSFLQFPRPRKDQIWSESWQSQEQWLERLEFGLREQGAVIYRGSDFDRWDLEVRGGLFGAVRILMTIEEHGGGKQLLRFRSWPRVAVPALIIKFLLLLLCAVAAFDQAGMASAILGTVAVLLLLANFQDCATAKASYLYVLRQLEGINLESATNNPTNSQQNKQAAIIGVEL</sequence>
<proteinExistence type="predicted"/>
<dbReference type="OrthoDB" id="440227at2"/>
<evidence type="ECO:0000256" key="1">
    <source>
        <dbReference type="SAM" id="Phobius"/>
    </source>
</evidence>
<keyword evidence="1" id="KW-0812">Transmembrane</keyword>
<dbReference type="Gene3D" id="3.90.550.10">
    <property type="entry name" value="Spore Coat Polysaccharide Biosynthesis Protein SpsA, Chain A"/>
    <property type="match status" value="1"/>
</dbReference>
<dbReference type="InterPro" id="IPR001173">
    <property type="entry name" value="Glyco_trans_2-like"/>
</dbReference>
<dbReference type="GO" id="GO:0005975">
    <property type="term" value="P:carbohydrate metabolic process"/>
    <property type="evidence" value="ECO:0007669"/>
    <property type="project" value="InterPro"/>
</dbReference>
<dbReference type="Proteomes" id="UP000003959">
    <property type="component" value="Unassembled WGS sequence"/>
</dbReference>
<gene>
    <name evidence="4" type="ORF">LYNGBM3L_21220</name>
</gene>
<name>F4XN57_9CYAN</name>
<keyword evidence="4" id="KW-0808">Transferase</keyword>
<dbReference type="PANTHER" id="PTHR43685">
    <property type="entry name" value="GLYCOSYLTRANSFERASE"/>
    <property type="match status" value="1"/>
</dbReference>
<dbReference type="Gene3D" id="3.20.20.80">
    <property type="entry name" value="Glycosidases"/>
    <property type="match status" value="1"/>
</dbReference>
<reference evidence="5" key="1">
    <citation type="journal article" date="2011" name="Proc. Natl. Acad. Sci. U.S.A.">
        <title>Genomic insights into the physiology and ecology of the marine filamentous cyanobacterium Lyngbya majuscula.</title>
        <authorList>
            <person name="Jones A.C."/>
            <person name="Monroe E.A."/>
            <person name="Podell S."/>
            <person name="Hess W.R."/>
            <person name="Klages S."/>
            <person name="Esquenazi E."/>
            <person name="Niessen S."/>
            <person name="Hoover H."/>
            <person name="Rothmann M."/>
            <person name="Lasken R.S."/>
            <person name="Yates J.R.III."/>
            <person name="Reinhardt R."/>
            <person name="Kube M."/>
            <person name="Burkart M.D."/>
            <person name="Allen E.E."/>
            <person name="Dorrestein P.C."/>
            <person name="Gerwick W.H."/>
            <person name="Gerwick L."/>
        </authorList>
    </citation>
    <scope>NUCLEOTIDE SEQUENCE [LARGE SCALE GENOMIC DNA]</scope>
    <source>
        <strain evidence="5">3L</strain>
    </source>
</reference>
<evidence type="ECO:0000313" key="4">
    <source>
        <dbReference type="EMBL" id="EGJ34116.1"/>
    </source>
</evidence>
<feature type="transmembrane region" description="Helical" evidence="1">
    <location>
        <begin position="588"/>
        <end position="605"/>
    </location>
</feature>
<dbReference type="GO" id="GO:0016740">
    <property type="term" value="F:transferase activity"/>
    <property type="evidence" value="ECO:0007669"/>
    <property type="project" value="UniProtKB-KW"/>
</dbReference>
<dbReference type="AlphaFoldDB" id="F4XN57"/>
<feature type="domain" description="Glycoside hydrolase family 2 catalytic" evidence="3">
    <location>
        <begin position="11"/>
        <end position="229"/>
    </location>
</feature>
<keyword evidence="5" id="KW-1185">Reference proteome</keyword>
<dbReference type="RefSeq" id="WP_008181239.1">
    <property type="nucleotide sequence ID" value="NZ_GL890840.1"/>
</dbReference>
<evidence type="ECO:0000259" key="3">
    <source>
        <dbReference type="Pfam" id="PF02836"/>
    </source>
</evidence>
<dbReference type="HOGENOM" id="CLU_315901_0_0_3"/>
<dbReference type="InterPro" id="IPR050834">
    <property type="entry name" value="Glycosyltransf_2"/>
</dbReference>
<dbReference type="InterPro" id="IPR029044">
    <property type="entry name" value="Nucleotide-diphossugar_trans"/>
</dbReference>
<dbReference type="EMBL" id="GL890840">
    <property type="protein sequence ID" value="EGJ34116.1"/>
    <property type="molecule type" value="Genomic_DNA"/>
</dbReference>
<dbReference type="InterPro" id="IPR017853">
    <property type="entry name" value="GH"/>
</dbReference>
<accession>F4XN57</accession>
<dbReference type="Pfam" id="PF02836">
    <property type="entry name" value="Glyco_hydro_2_C"/>
    <property type="match status" value="1"/>
</dbReference>
<organism evidence="4 5">
    <name type="scientific">Moorena producens 3L</name>
    <dbReference type="NCBI Taxonomy" id="489825"/>
    <lineage>
        <taxon>Bacteria</taxon>
        <taxon>Bacillati</taxon>
        <taxon>Cyanobacteriota</taxon>
        <taxon>Cyanophyceae</taxon>
        <taxon>Coleofasciculales</taxon>
        <taxon>Coleofasciculaceae</taxon>
        <taxon>Moorena</taxon>
    </lineage>
</organism>
<feature type="transmembrane region" description="Helical" evidence="1">
    <location>
        <begin position="764"/>
        <end position="783"/>
    </location>
</feature>